<evidence type="ECO:0000256" key="3">
    <source>
        <dbReference type="ARBA" id="ARBA00023002"/>
    </source>
</evidence>
<evidence type="ECO:0000256" key="1">
    <source>
        <dbReference type="ARBA" id="ARBA00022630"/>
    </source>
</evidence>
<dbReference type="InterPro" id="IPR036661">
    <property type="entry name" value="Luciferase-like_sf"/>
</dbReference>
<keyword evidence="1" id="KW-0285">Flavoprotein</keyword>
<accession>A0A381XSR2</accession>
<dbReference type="PANTHER" id="PTHR42847:SF4">
    <property type="entry name" value="ALKANESULFONATE MONOOXYGENASE-RELATED"/>
    <property type="match status" value="1"/>
</dbReference>
<evidence type="ECO:0000256" key="4">
    <source>
        <dbReference type="ARBA" id="ARBA00023033"/>
    </source>
</evidence>
<reference evidence="6" key="1">
    <citation type="submission" date="2018-05" db="EMBL/GenBank/DDBJ databases">
        <authorList>
            <person name="Lanie J.A."/>
            <person name="Ng W.-L."/>
            <person name="Kazmierczak K.M."/>
            <person name="Andrzejewski T.M."/>
            <person name="Davidsen T.M."/>
            <person name="Wayne K.J."/>
            <person name="Tettelin H."/>
            <person name="Glass J.I."/>
            <person name="Rusch D."/>
            <person name="Podicherti R."/>
            <person name="Tsui H.-C.T."/>
            <person name="Winkler M.E."/>
        </authorList>
    </citation>
    <scope>NUCLEOTIDE SEQUENCE</scope>
</reference>
<dbReference type="AlphaFoldDB" id="A0A381XSR2"/>
<keyword evidence="3" id="KW-0560">Oxidoreductase</keyword>
<dbReference type="PANTHER" id="PTHR42847">
    <property type="entry name" value="ALKANESULFONATE MONOOXYGENASE"/>
    <property type="match status" value="1"/>
</dbReference>
<dbReference type="GO" id="GO:0046306">
    <property type="term" value="P:alkanesulfonate catabolic process"/>
    <property type="evidence" value="ECO:0007669"/>
    <property type="project" value="TreeGrafter"/>
</dbReference>
<protein>
    <recommendedName>
        <fullName evidence="5">Luciferase-like domain-containing protein</fullName>
    </recommendedName>
</protein>
<keyword evidence="4" id="KW-0503">Monooxygenase</keyword>
<evidence type="ECO:0000313" key="6">
    <source>
        <dbReference type="EMBL" id="SVA67441.1"/>
    </source>
</evidence>
<dbReference type="NCBIfam" id="TIGR03619">
    <property type="entry name" value="F420_Rv2161c"/>
    <property type="match status" value="1"/>
</dbReference>
<dbReference type="CDD" id="cd00347">
    <property type="entry name" value="Flavin_utilizing_monoxygenases"/>
    <property type="match status" value="1"/>
</dbReference>
<feature type="domain" description="Luciferase-like" evidence="5">
    <location>
        <begin position="14"/>
        <end position="249"/>
    </location>
</feature>
<name>A0A381XSR2_9ZZZZ</name>
<dbReference type="GO" id="GO:0008726">
    <property type="term" value="F:alkanesulfonate monooxygenase activity"/>
    <property type="evidence" value="ECO:0007669"/>
    <property type="project" value="TreeGrafter"/>
</dbReference>
<dbReference type="Pfam" id="PF00296">
    <property type="entry name" value="Bac_luciferase"/>
    <property type="match status" value="1"/>
</dbReference>
<dbReference type="SUPFAM" id="SSF51679">
    <property type="entry name" value="Bacterial luciferase-like"/>
    <property type="match status" value="1"/>
</dbReference>
<sequence length="307" mass="34620">MTFGFSLIVRGSDATPENFTLMAERAESLDIDSLWCSAHIVLPPQVRSGYGMVPDLMHPPHWKERYWEPFTVISYLAARTTRLRFGTSIIVLPMHNPFEVAKQVAEVDELSGGRFTLGLGVGWFEEEFEILNQDFRTRGARTDEALALMRKLWGPDPVNFQGRFYNVADAHFGPKPVQQPGPPIWIAGNSEPALRRAARYADAWHPVRPTFALIKQARETLAVYLEEASRAPDAIQIAVKLPLVVEDESPDRDTFPTRGQPAEIAGAIDRFRELGVDHFVFDLVPETISCALDSMDRFAQDIRPHLH</sequence>
<organism evidence="6">
    <name type="scientific">marine metagenome</name>
    <dbReference type="NCBI Taxonomy" id="408172"/>
    <lineage>
        <taxon>unclassified sequences</taxon>
        <taxon>metagenomes</taxon>
        <taxon>ecological metagenomes</taxon>
    </lineage>
</organism>
<dbReference type="InterPro" id="IPR011251">
    <property type="entry name" value="Luciferase-like_dom"/>
</dbReference>
<proteinExistence type="predicted"/>
<keyword evidence="2" id="KW-0288">FMN</keyword>
<dbReference type="InterPro" id="IPR050172">
    <property type="entry name" value="SsuD_RutA_monooxygenase"/>
</dbReference>
<evidence type="ECO:0000256" key="2">
    <source>
        <dbReference type="ARBA" id="ARBA00022643"/>
    </source>
</evidence>
<gene>
    <name evidence="6" type="ORF">METZ01_LOCUS120295</name>
</gene>
<dbReference type="EMBL" id="UINC01016142">
    <property type="protein sequence ID" value="SVA67441.1"/>
    <property type="molecule type" value="Genomic_DNA"/>
</dbReference>
<evidence type="ECO:0000259" key="5">
    <source>
        <dbReference type="Pfam" id="PF00296"/>
    </source>
</evidence>
<dbReference type="Gene3D" id="3.20.20.30">
    <property type="entry name" value="Luciferase-like domain"/>
    <property type="match status" value="1"/>
</dbReference>
<dbReference type="InterPro" id="IPR019921">
    <property type="entry name" value="Lucif-like_OxRdtase_Rv2161c"/>
</dbReference>